<organism evidence="3 4">
    <name type="scientific">Amycolatopsis acididurans</name>
    <dbReference type="NCBI Taxonomy" id="2724524"/>
    <lineage>
        <taxon>Bacteria</taxon>
        <taxon>Bacillati</taxon>
        <taxon>Actinomycetota</taxon>
        <taxon>Actinomycetes</taxon>
        <taxon>Pseudonocardiales</taxon>
        <taxon>Pseudonocardiaceae</taxon>
        <taxon>Amycolatopsis</taxon>
    </lineage>
</organism>
<dbReference type="SUPFAM" id="SSF52402">
    <property type="entry name" value="Adenine nucleotide alpha hydrolases-like"/>
    <property type="match status" value="2"/>
</dbReference>
<dbReference type="Proteomes" id="UP000715441">
    <property type="component" value="Unassembled WGS sequence"/>
</dbReference>
<dbReference type="InterPro" id="IPR006016">
    <property type="entry name" value="UspA"/>
</dbReference>
<sequence>MIVAGVDGSDSALDAVRWAAREAARRDAPLMLLHACYVPVPAPYTPIRLPRSYGDALLDQGRDWLDQARTAAREVADVPVRTALRAGQAIDQLVRASAGAELVVLGSRGLGGLTGLLLGSVAVGLAAHGHCPVVVVRGEPPEDGPVVVGVDGSALSDDAVEFAFEAALSRHVPLVAVHAHGDAGGDSRLLAEQLAPWQGKYPDIEVRQEVSAQSPPEALRDAAEGAQLLVVGSRGRGGLAGAGLGSTSQRLLHHATCPIAVVRPRP</sequence>
<dbReference type="PANTHER" id="PTHR46268:SF6">
    <property type="entry name" value="UNIVERSAL STRESS PROTEIN UP12"/>
    <property type="match status" value="1"/>
</dbReference>
<dbReference type="Gene3D" id="3.40.50.620">
    <property type="entry name" value="HUPs"/>
    <property type="match status" value="2"/>
</dbReference>
<evidence type="ECO:0000313" key="4">
    <source>
        <dbReference type="Proteomes" id="UP000715441"/>
    </source>
</evidence>
<gene>
    <name evidence="3" type="ORF">HFP15_04145</name>
</gene>
<name>A0ABX1IX60_9PSEU</name>
<dbReference type="RefSeq" id="WP_168511597.1">
    <property type="nucleotide sequence ID" value="NZ_JAAXLS010000002.1"/>
</dbReference>
<feature type="domain" description="UspA" evidence="2">
    <location>
        <begin position="2"/>
        <end position="137"/>
    </location>
</feature>
<protein>
    <submittedName>
        <fullName evidence="3">Universal stress protein</fullName>
    </submittedName>
</protein>
<dbReference type="PANTHER" id="PTHR46268">
    <property type="entry name" value="STRESS RESPONSE PROTEIN NHAX"/>
    <property type="match status" value="1"/>
</dbReference>
<feature type="domain" description="UspA" evidence="2">
    <location>
        <begin position="145"/>
        <end position="263"/>
    </location>
</feature>
<evidence type="ECO:0000313" key="3">
    <source>
        <dbReference type="EMBL" id="NKQ52067.1"/>
    </source>
</evidence>
<reference evidence="3 4" key="1">
    <citation type="submission" date="2020-04" db="EMBL/GenBank/DDBJ databases">
        <title>Novel species.</title>
        <authorList>
            <person name="Teo W.F.A."/>
            <person name="Lipun K."/>
            <person name="Srisuk N."/>
            <person name="Duangmal K."/>
        </authorList>
    </citation>
    <scope>NUCLEOTIDE SEQUENCE [LARGE SCALE GENOMIC DNA]</scope>
    <source>
        <strain evidence="3 4">K13G38</strain>
    </source>
</reference>
<dbReference type="EMBL" id="JAAXLS010000002">
    <property type="protein sequence ID" value="NKQ52067.1"/>
    <property type="molecule type" value="Genomic_DNA"/>
</dbReference>
<comment type="similarity">
    <text evidence="1">Belongs to the universal stress protein A family.</text>
</comment>
<dbReference type="InterPro" id="IPR014729">
    <property type="entry name" value="Rossmann-like_a/b/a_fold"/>
</dbReference>
<proteinExistence type="inferred from homology"/>
<accession>A0ABX1IX60</accession>
<evidence type="ECO:0000259" key="2">
    <source>
        <dbReference type="Pfam" id="PF00582"/>
    </source>
</evidence>
<comment type="caution">
    <text evidence="3">The sequence shown here is derived from an EMBL/GenBank/DDBJ whole genome shotgun (WGS) entry which is preliminary data.</text>
</comment>
<dbReference type="InterPro" id="IPR006015">
    <property type="entry name" value="Universal_stress_UspA"/>
</dbReference>
<evidence type="ECO:0000256" key="1">
    <source>
        <dbReference type="ARBA" id="ARBA00008791"/>
    </source>
</evidence>
<dbReference type="PRINTS" id="PR01438">
    <property type="entry name" value="UNVRSLSTRESS"/>
</dbReference>
<dbReference type="Pfam" id="PF00582">
    <property type="entry name" value="Usp"/>
    <property type="match status" value="2"/>
</dbReference>
<keyword evidence="4" id="KW-1185">Reference proteome</keyword>